<evidence type="ECO:0000313" key="5">
    <source>
        <dbReference type="Proteomes" id="UP000196138"/>
    </source>
</evidence>
<dbReference type="CDD" id="cd04496">
    <property type="entry name" value="SSB_OBF"/>
    <property type="match status" value="1"/>
</dbReference>
<dbReference type="InterPro" id="IPR000424">
    <property type="entry name" value="Primosome_PriB/ssb"/>
</dbReference>
<sequence length="135" mass="14520">MTGLFTLGRDAEVRSTQNGTTVVQIAAAYNYGRKGDDGKRPTQWLRLAMFGKQAEALAPYLLKGKQVSLIVRDLHVTTFQKQDGTTGTALEGVADFDDFARGGQEVQRPAPPPPRPAPPPAAGSGFDDMDDSIPF</sequence>
<protein>
    <recommendedName>
        <fullName evidence="6">Single-stranded DNA-binding protein</fullName>
    </recommendedName>
</protein>
<evidence type="ECO:0000256" key="1">
    <source>
        <dbReference type="ARBA" id="ARBA00023125"/>
    </source>
</evidence>
<evidence type="ECO:0000313" key="4">
    <source>
        <dbReference type="EMBL" id="ARU04708.1"/>
    </source>
</evidence>
<evidence type="ECO:0000256" key="2">
    <source>
        <dbReference type="PROSITE-ProRule" id="PRU00252"/>
    </source>
</evidence>
<name>A0A1Y0EMS2_9BURK</name>
<dbReference type="GO" id="GO:0003697">
    <property type="term" value="F:single-stranded DNA binding"/>
    <property type="evidence" value="ECO:0007669"/>
    <property type="project" value="InterPro"/>
</dbReference>
<proteinExistence type="predicted"/>
<evidence type="ECO:0000256" key="3">
    <source>
        <dbReference type="SAM" id="MobiDB-lite"/>
    </source>
</evidence>
<feature type="compositionally biased region" description="Pro residues" evidence="3">
    <location>
        <begin position="109"/>
        <end position="121"/>
    </location>
</feature>
<feature type="region of interest" description="Disordered" evidence="3">
    <location>
        <begin position="97"/>
        <end position="135"/>
    </location>
</feature>
<dbReference type="EMBL" id="CP021455">
    <property type="protein sequence ID" value="ARU04708.1"/>
    <property type="molecule type" value="Genomic_DNA"/>
</dbReference>
<keyword evidence="1 2" id="KW-0238">DNA-binding</keyword>
<reference evidence="4 5" key="1">
    <citation type="submission" date="2017-05" db="EMBL/GenBank/DDBJ databases">
        <authorList>
            <person name="Song R."/>
            <person name="Chenine A.L."/>
            <person name="Ruprecht R.M."/>
        </authorList>
    </citation>
    <scope>NUCLEOTIDE SEQUENCE [LARGE SCALE GENOMIC DNA]</scope>
    <source>
        <strain evidence="4 5">DSM 26136</strain>
    </source>
</reference>
<dbReference type="Proteomes" id="UP000196138">
    <property type="component" value="Chromosome"/>
</dbReference>
<dbReference type="OrthoDB" id="9809878at2"/>
<keyword evidence="5" id="KW-1185">Reference proteome</keyword>
<gene>
    <name evidence="4" type="ORF">CCO03_08500</name>
</gene>
<evidence type="ECO:0008006" key="6">
    <source>
        <dbReference type="Google" id="ProtNLM"/>
    </source>
</evidence>
<dbReference type="InterPro" id="IPR012340">
    <property type="entry name" value="NA-bd_OB-fold"/>
</dbReference>
<dbReference type="Pfam" id="PF00436">
    <property type="entry name" value="SSB"/>
    <property type="match status" value="1"/>
</dbReference>
<accession>A0A1Y0EMS2</accession>
<dbReference type="Gene3D" id="2.40.50.140">
    <property type="entry name" value="Nucleic acid-binding proteins"/>
    <property type="match status" value="1"/>
</dbReference>
<organism evidence="4 5">
    <name type="scientific">Comamonas serinivorans</name>
    <dbReference type="NCBI Taxonomy" id="1082851"/>
    <lineage>
        <taxon>Bacteria</taxon>
        <taxon>Pseudomonadati</taxon>
        <taxon>Pseudomonadota</taxon>
        <taxon>Betaproteobacteria</taxon>
        <taxon>Burkholderiales</taxon>
        <taxon>Comamonadaceae</taxon>
        <taxon>Comamonas</taxon>
    </lineage>
</organism>
<dbReference type="PROSITE" id="PS50935">
    <property type="entry name" value="SSB"/>
    <property type="match status" value="1"/>
</dbReference>
<dbReference type="SUPFAM" id="SSF50249">
    <property type="entry name" value="Nucleic acid-binding proteins"/>
    <property type="match status" value="1"/>
</dbReference>
<dbReference type="KEGG" id="cser:CCO03_08500"/>
<dbReference type="AlphaFoldDB" id="A0A1Y0EMS2"/>